<keyword evidence="3" id="KW-1185">Reference proteome</keyword>
<evidence type="ECO:0000313" key="2">
    <source>
        <dbReference type="EMBL" id="KAL2470851.1"/>
    </source>
</evidence>
<accession>A0ABD1Q3W7</accession>
<gene>
    <name evidence="2" type="ORF">Adt_38987</name>
</gene>
<evidence type="ECO:0000313" key="3">
    <source>
        <dbReference type="Proteomes" id="UP001604336"/>
    </source>
</evidence>
<organism evidence="2 3">
    <name type="scientific">Abeliophyllum distichum</name>
    <dbReference type="NCBI Taxonomy" id="126358"/>
    <lineage>
        <taxon>Eukaryota</taxon>
        <taxon>Viridiplantae</taxon>
        <taxon>Streptophyta</taxon>
        <taxon>Embryophyta</taxon>
        <taxon>Tracheophyta</taxon>
        <taxon>Spermatophyta</taxon>
        <taxon>Magnoliopsida</taxon>
        <taxon>eudicotyledons</taxon>
        <taxon>Gunneridae</taxon>
        <taxon>Pentapetalae</taxon>
        <taxon>asterids</taxon>
        <taxon>lamiids</taxon>
        <taxon>Lamiales</taxon>
        <taxon>Oleaceae</taxon>
        <taxon>Forsythieae</taxon>
        <taxon>Abeliophyllum</taxon>
    </lineage>
</organism>
<protein>
    <submittedName>
        <fullName evidence="2">Uncharacterized protein</fullName>
    </submittedName>
</protein>
<dbReference type="AlphaFoldDB" id="A0ABD1Q3W7"/>
<reference evidence="3" key="1">
    <citation type="submission" date="2024-07" db="EMBL/GenBank/DDBJ databases">
        <title>Two chromosome-level genome assemblies of Korean endemic species Abeliophyllum distichum and Forsythia ovata (Oleaceae).</title>
        <authorList>
            <person name="Jang H."/>
        </authorList>
    </citation>
    <scope>NUCLEOTIDE SEQUENCE [LARGE SCALE GENOMIC DNA]</scope>
</reference>
<name>A0ABD1Q3W7_9LAMI</name>
<dbReference type="Proteomes" id="UP001604336">
    <property type="component" value="Unassembled WGS sequence"/>
</dbReference>
<dbReference type="EMBL" id="JBFOLK010000012">
    <property type="protein sequence ID" value="KAL2470851.1"/>
    <property type="molecule type" value="Genomic_DNA"/>
</dbReference>
<feature type="region of interest" description="Disordered" evidence="1">
    <location>
        <begin position="85"/>
        <end position="115"/>
    </location>
</feature>
<proteinExistence type="predicted"/>
<sequence length="115" mass="13309">MMRQQQYVERSRTTIKNKVADENVLEDKEEEDTDALKEELSTDKCVEKSKFERRKKDEDDDDAGRLITIQFGTIPPVVASNNILANEFKNNEHDEKMMEEDRDGKRTGPTDPSSD</sequence>
<evidence type="ECO:0000256" key="1">
    <source>
        <dbReference type="SAM" id="MobiDB-lite"/>
    </source>
</evidence>
<comment type="caution">
    <text evidence="2">The sequence shown here is derived from an EMBL/GenBank/DDBJ whole genome shotgun (WGS) entry which is preliminary data.</text>
</comment>